<evidence type="ECO:0000313" key="1">
    <source>
        <dbReference type="EMBL" id="GHA16003.1"/>
    </source>
</evidence>
<dbReference type="Proteomes" id="UP000653644">
    <property type="component" value="Unassembled WGS sequence"/>
</dbReference>
<accession>A0ABQ3CHL7</accession>
<organism evidence="1 2">
    <name type="scientific">Streptomyces canarius</name>
    <dbReference type="NCBI Taxonomy" id="285453"/>
    <lineage>
        <taxon>Bacteria</taxon>
        <taxon>Bacillati</taxon>
        <taxon>Actinomycetota</taxon>
        <taxon>Actinomycetes</taxon>
        <taxon>Kitasatosporales</taxon>
        <taxon>Streptomycetaceae</taxon>
        <taxon>Streptomyces</taxon>
    </lineage>
</organism>
<dbReference type="EMBL" id="BMVN01000005">
    <property type="protein sequence ID" value="GHA16003.1"/>
    <property type="molecule type" value="Genomic_DNA"/>
</dbReference>
<reference evidence="2" key="1">
    <citation type="journal article" date="2019" name="Int. J. Syst. Evol. Microbiol.">
        <title>The Global Catalogue of Microorganisms (GCM) 10K type strain sequencing project: providing services to taxonomists for standard genome sequencing and annotation.</title>
        <authorList>
            <consortium name="The Broad Institute Genomics Platform"/>
            <consortium name="The Broad Institute Genome Sequencing Center for Infectious Disease"/>
            <person name="Wu L."/>
            <person name="Ma J."/>
        </authorList>
    </citation>
    <scope>NUCLEOTIDE SEQUENCE [LARGE SCALE GENOMIC DNA]</scope>
    <source>
        <strain evidence="2">JCM 4733</strain>
    </source>
</reference>
<evidence type="ECO:0000313" key="2">
    <source>
        <dbReference type="Proteomes" id="UP000653644"/>
    </source>
</evidence>
<name>A0ABQ3CHL7_9ACTN</name>
<protein>
    <submittedName>
        <fullName evidence="1">Uncharacterized protein</fullName>
    </submittedName>
</protein>
<proteinExistence type="predicted"/>
<sequence length="116" mass="11948">MWPAAPGGEGLSKDQPRHLRGIACRLGDVLAGLRARTGEPVQWEPGTAAVETPARSAAAGSARAVCAYGIAAAAEDRADSPDELAGRLLHHARGSSYRADDIALLRTEHGSAPVAT</sequence>
<gene>
    <name evidence="1" type="ORF">GCM10010345_21020</name>
</gene>
<keyword evidence="2" id="KW-1185">Reference proteome</keyword>
<dbReference type="RefSeq" id="WP_189884498.1">
    <property type="nucleotide sequence ID" value="NZ_BMVN01000005.1"/>
</dbReference>
<comment type="caution">
    <text evidence="1">The sequence shown here is derived from an EMBL/GenBank/DDBJ whole genome shotgun (WGS) entry which is preliminary data.</text>
</comment>